<comment type="subcellular location">
    <subcellularLocation>
        <location evidence="1">Nucleus</location>
    </subcellularLocation>
</comment>
<dbReference type="Pfam" id="PF11951">
    <property type="entry name" value="Fungal_trans_2"/>
    <property type="match status" value="1"/>
</dbReference>
<evidence type="ECO:0000256" key="2">
    <source>
        <dbReference type="ARBA" id="ARBA00023242"/>
    </source>
</evidence>
<dbReference type="EMBL" id="QZBT01000108">
    <property type="protein sequence ID" value="THZ81150.1"/>
    <property type="molecule type" value="Genomic_DNA"/>
</dbReference>
<dbReference type="GO" id="GO:0000976">
    <property type="term" value="F:transcription cis-regulatory region binding"/>
    <property type="evidence" value="ECO:0007669"/>
    <property type="project" value="TreeGrafter"/>
</dbReference>
<evidence type="ECO:0000313" key="5">
    <source>
        <dbReference type="Proteomes" id="UP000310039"/>
    </source>
</evidence>
<dbReference type="PANTHER" id="PTHR37534">
    <property type="entry name" value="TRANSCRIPTIONAL ACTIVATOR PROTEIN UGA3"/>
    <property type="match status" value="1"/>
</dbReference>
<keyword evidence="2" id="KW-0539">Nucleus</keyword>
<gene>
    <name evidence="4" type="ORF">D6C84_06801</name>
</gene>
<dbReference type="GO" id="GO:0003700">
    <property type="term" value="F:DNA-binding transcription factor activity"/>
    <property type="evidence" value="ECO:0007669"/>
    <property type="project" value="TreeGrafter"/>
</dbReference>
<protein>
    <submittedName>
        <fullName evidence="4">Uncharacterized protein</fullName>
    </submittedName>
</protein>
<reference evidence="4 5" key="1">
    <citation type="submission" date="2018-10" db="EMBL/GenBank/DDBJ databases">
        <title>Fifty Aureobasidium pullulans genomes reveal a recombining polyextremotolerant generalist.</title>
        <authorList>
            <person name="Gostincar C."/>
            <person name="Turk M."/>
            <person name="Zajc J."/>
            <person name="Gunde-Cimerman N."/>
        </authorList>
    </citation>
    <scope>NUCLEOTIDE SEQUENCE [LARGE SCALE GENOMIC DNA]</scope>
    <source>
        <strain evidence="4 5">EXF-3403</strain>
    </source>
</reference>
<evidence type="ECO:0000256" key="1">
    <source>
        <dbReference type="ARBA" id="ARBA00004123"/>
    </source>
</evidence>
<feature type="non-terminal residue" evidence="4">
    <location>
        <position position="1"/>
    </location>
</feature>
<feature type="region of interest" description="Disordered" evidence="3">
    <location>
        <begin position="1"/>
        <end position="59"/>
    </location>
</feature>
<name>A0A4S9XNS3_AURPU</name>
<dbReference type="GO" id="GO:0005634">
    <property type="term" value="C:nucleus"/>
    <property type="evidence" value="ECO:0007669"/>
    <property type="project" value="UniProtKB-SubCell"/>
</dbReference>
<dbReference type="InterPro" id="IPR021858">
    <property type="entry name" value="Fun_TF"/>
</dbReference>
<sequence length="439" mass="48797">TFEIQAIVPRSAESQDGQEHRVLIVDNRSDDDLDTSSRSKAAEVAQDGSETPIAHASQDTESITPLPLHAGYSPIAGLPVASDLLNTADWQSEHADTFCDASPGLPVILSASNALPSNFTSPLSPYLSSREAQQESREHLNAVQPLENILEACLFRYYIEEMAHWFDLYDERKHFQLVVPARARTCPPLLHAIFATSARHLSRNPRSKTEEGIVYHGQLVSDLNQSVTVEYVLKCISGLSQLESDSDHVIQEHLIAAAVILRQHEELDVDGEVGEFTWAGNGHPQINFLTIIKSIIANIAPSLAPYQKLAEAAFWTAVRQEIYNAFTKERSFDMILPAGKVHGATQIDRLVLHAAEVAKWRWGRKSSDEWSRLKSVQQLLQAEVVSRVIPIFQRPVSIADGEAFPTIWYNADAQVTGIQHFELAKMLLVAENPLIEYAV</sequence>
<dbReference type="GO" id="GO:0045944">
    <property type="term" value="P:positive regulation of transcription by RNA polymerase II"/>
    <property type="evidence" value="ECO:0007669"/>
    <property type="project" value="TreeGrafter"/>
</dbReference>
<organism evidence="4 5">
    <name type="scientific">Aureobasidium pullulans</name>
    <name type="common">Black yeast</name>
    <name type="synonym">Pullularia pullulans</name>
    <dbReference type="NCBI Taxonomy" id="5580"/>
    <lineage>
        <taxon>Eukaryota</taxon>
        <taxon>Fungi</taxon>
        <taxon>Dikarya</taxon>
        <taxon>Ascomycota</taxon>
        <taxon>Pezizomycotina</taxon>
        <taxon>Dothideomycetes</taxon>
        <taxon>Dothideomycetidae</taxon>
        <taxon>Dothideales</taxon>
        <taxon>Saccotheciaceae</taxon>
        <taxon>Aureobasidium</taxon>
    </lineage>
</organism>
<comment type="caution">
    <text evidence="4">The sequence shown here is derived from an EMBL/GenBank/DDBJ whole genome shotgun (WGS) entry which is preliminary data.</text>
</comment>
<accession>A0A4S9XNS3</accession>
<dbReference type="PANTHER" id="PTHR37534:SF2">
    <property type="entry name" value="N-ACETYLTRANSFERASE DOMAIN-CONTAINING PROTEIN"/>
    <property type="match status" value="1"/>
</dbReference>
<evidence type="ECO:0000256" key="3">
    <source>
        <dbReference type="SAM" id="MobiDB-lite"/>
    </source>
</evidence>
<evidence type="ECO:0000313" key="4">
    <source>
        <dbReference type="EMBL" id="THZ81150.1"/>
    </source>
</evidence>
<feature type="compositionally biased region" description="Basic and acidic residues" evidence="3">
    <location>
        <begin position="17"/>
        <end position="41"/>
    </location>
</feature>
<proteinExistence type="predicted"/>
<dbReference type="Proteomes" id="UP000310039">
    <property type="component" value="Unassembled WGS sequence"/>
</dbReference>
<dbReference type="AlphaFoldDB" id="A0A4S9XNS3"/>